<dbReference type="SUPFAM" id="SSF54975">
    <property type="entry name" value="Acylphosphatase/BLUF domain-like"/>
    <property type="match status" value="1"/>
</dbReference>
<dbReference type="PANTHER" id="PTHR47268">
    <property type="entry name" value="ACYLPHOSPHATASE"/>
    <property type="match status" value="1"/>
</dbReference>
<dbReference type="Gene3D" id="3.30.70.100">
    <property type="match status" value="1"/>
</dbReference>
<name>A0A7V2F3N6_UNCEI</name>
<dbReference type="AlphaFoldDB" id="A0A7V2F3N6"/>
<evidence type="ECO:0000256" key="5">
    <source>
        <dbReference type="RuleBase" id="RU000553"/>
    </source>
</evidence>
<keyword evidence="4 5" id="KW-0378">Hydrolase</keyword>
<evidence type="ECO:0000313" key="8">
    <source>
        <dbReference type="EMBL" id="HER43111.1"/>
    </source>
</evidence>
<dbReference type="Pfam" id="PF00708">
    <property type="entry name" value="Acylphosphatase"/>
    <property type="match status" value="1"/>
</dbReference>
<dbReference type="InterPro" id="IPR020456">
    <property type="entry name" value="Acylphosphatase"/>
</dbReference>
<evidence type="ECO:0000259" key="7">
    <source>
        <dbReference type="PROSITE" id="PS51160"/>
    </source>
</evidence>
<feature type="active site" evidence="4">
    <location>
        <position position="24"/>
    </location>
</feature>
<feature type="domain" description="Acylphosphatase-like" evidence="7">
    <location>
        <begin position="9"/>
        <end position="95"/>
    </location>
</feature>
<evidence type="ECO:0000256" key="1">
    <source>
        <dbReference type="ARBA" id="ARBA00005614"/>
    </source>
</evidence>
<comment type="catalytic activity">
    <reaction evidence="3 4 5">
        <text>an acyl phosphate + H2O = a carboxylate + phosphate + H(+)</text>
        <dbReference type="Rhea" id="RHEA:14965"/>
        <dbReference type="ChEBI" id="CHEBI:15377"/>
        <dbReference type="ChEBI" id="CHEBI:15378"/>
        <dbReference type="ChEBI" id="CHEBI:29067"/>
        <dbReference type="ChEBI" id="CHEBI:43474"/>
        <dbReference type="ChEBI" id="CHEBI:59918"/>
        <dbReference type="EC" id="3.6.1.7"/>
    </reaction>
</comment>
<dbReference type="PROSITE" id="PS00150">
    <property type="entry name" value="ACYLPHOSPHATASE_1"/>
    <property type="match status" value="1"/>
</dbReference>
<reference evidence="8" key="1">
    <citation type="journal article" date="2020" name="mSystems">
        <title>Genome- and Community-Level Interaction Insights into Carbon Utilization and Element Cycling Functions of Hydrothermarchaeota in Hydrothermal Sediment.</title>
        <authorList>
            <person name="Zhou Z."/>
            <person name="Liu Y."/>
            <person name="Xu W."/>
            <person name="Pan J."/>
            <person name="Luo Z.H."/>
            <person name="Li M."/>
        </authorList>
    </citation>
    <scope>NUCLEOTIDE SEQUENCE [LARGE SCALE GENOMIC DNA]</scope>
    <source>
        <strain evidence="8">SpSt-1233</strain>
    </source>
</reference>
<gene>
    <name evidence="8" type="ORF">ENO08_01470</name>
</gene>
<dbReference type="InterPro" id="IPR036046">
    <property type="entry name" value="Acylphosphatase-like_dom_sf"/>
</dbReference>
<dbReference type="PANTHER" id="PTHR47268:SF4">
    <property type="entry name" value="ACYLPHOSPHATASE"/>
    <property type="match status" value="1"/>
</dbReference>
<dbReference type="Proteomes" id="UP000886069">
    <property type="component" value="Unassembled WGS sequence"/>
</dbReference>
<organism evidence="8">
    <name type="scientific">Eiseniibacteriota bacterium</name>
    <dbReference type="NCBI Taxonomy" id="2212470"/>
    <lineage>
        <taxon>Bacteria</taxon>
        <taxon>Candidatus Eiseniibacteriota</taxon>
    </lineage>
</organism>
<feature type="active site" evidence="4">
    <location>
        <position position="42"/>
    </location>
</feature>
<proteinExistence type="inferred from homology"/>
<evidence type="ECO:0000256" key="2">
    <source>
        <dbReference type="ARBA" id="ARBA00012150"/>
    </source>
</evidence>
<evidence type="ECO:0000256" key="6">
    <source>
        <dbReference type="RuleBase" id="RU004168"/>
    </source>
</evidence>
<evidence type="ECO:0000256" key="4">
    <source>
        <dbReference type="PROSITE-ProRule" id="PRU00520"/>
    </source>
</evidence>
<accession>A0A7V2F3N6</accession>
<comment type="caution">
    <text evidence="8">The sequence shown here is derived from an EMBL/GenBank/DDBJ whole genome shotgun (WGS) entry which is preliminary data.</text>
</comment>
<dbReference type="PROSITE" id="PS00151">
    <property type="entry name" value="ACYLPHOSPHATASE_2"/>
    <property type="match status" value="1"/>
</dbReference>
<evidence type="ECO:0000256" key="3">
    <source>
        <dbReference type="ARBA" id="ARBA00047645"/>
    </source>
</evidence>
<dbReference type="InterPro" id="IPR017968">
    <property type="entry name" value="Acylphosphatase_CS"/>
</dbReference>
<dbReference type="EMBL" id="DSEC01000104">
    <property type="protein sequence ID" value="HER43111.1"/>
    <property type="molecule type" value="Genomic_DNA"/>
</dbReference>
<protein>
    <recommendedName>
        <fullName evidence="2 4">Acylphosphatase</fullName>
        <ecNumber evidence="2 4">3.6.1.7</ecNumber>
    </recommendedName>
</protein>
<comment type="similarity">
    <text evidence="1 6">Belongs to the acylphosphatase family.</text>
</comment>
<sequence length="95" mass="10003">MPGEQETKGVHIRVRGSVQGVGFRYFTRRAALGLGLSGYVRNMSDGSVEAAAEGDPSAVDAFVEMIGKGPPGSRVIGLKITEIPPSGRSGFEIRL</sequence>
<dbReference type="PROSITE" id="PS51160">
    <property type="entry name" value="ACYLPHOSPHATASE_3"/>
    <property type="match status" value="1"/>
</dbReference>
<dbReference type="EC" id="3.6.1.7" evidence="2 4"/>
<dbReference type="InterPro" id="IPR001792">
    <property type="entry name" value="Acylphosphatase-like_dom"/>
</dbReference>
<dbReference type="GO" id="GO:0003998">
    <property type="term" value="F:acylphosphatase activity"/>
    <property type="evidence" value="ECO:0007669"/>
    <property type="project" value="UniProtKB-EC"/>
</dbReference>